<dbReference type="Proteomes" id="UP000029781">
    <property type="component" value="Segment"/>
</dbReference>
<dbReference type="PANTHER" id="PTHR45766">
    <property type="entry name" value="DNA ANNEALING HELICASE AND ENDONUCLEASE ZRANB3 FAMILY MEMBER"/>
    <property type="match status" value="1"/>
</dbReference>
<dbReference type="InterPro" id="IPR013676">
    <property type="entry name" value="NPHI_C"/>
</dbReference>
<name>E3T4Q1_CROVB</name>
<keyword evidence="5" id="KW-0804">Transcription</keyword>
<dbReference type="GO" id="GO:0017111">
    <property type="term" value="F:ribonucleoside triphosphate phosphatase activity"/>
    <property type="evidence" value="ECO:0007669"/>
    <property type="project" value="InterPro"/>
</dbReference>
<dbReference type="GO" id="GO:0004520">
    <property type="term" value="F:DNA endonuclease activity"/>
    <property type="evidence" value="ECO:0007669"/>
    <property type="project" value="TreeGrafter"/>
</dbReference>
<feature type="domain" description="Helicase ATP-binding" evidence="6">
    <location>
        <begin position="53"/>
        <end position="229"/>
    </location>
</feature>
<reference evidence="7 8" key="1">
    <citation type="journal article" date="2010" name="Proc. Natl. Acad. Sci. U.S.A.">
        <title>Giant virus with a remarkable complement of genes infects marine zooplankton.</title>
        <authorList>
            <person name="Fischer M.G."/>
            <person name="Allen M.J."/>
            <person name="Wilson W.H."/>
            <person name="Suttle C.A."/>
        </authorList>
    </citation>
    <scope>NUCLEOTIDE SEQUENCE [LARGE SCALE GENOMIC DNA]</scope>
    <source>
        <strain evidence="7 8">BV-PW1</strain>
    </source>
</reference>
<keyword evidence="3 7" id="KW-0347">Helicase</keyword>
<evidence type="ECO:0000256" key="4">
    <source>
        <dbReference type="ARBA" id="ARBA00022840"/>
    </source>
</evidence>
<dbReference type="Pfam" id="PF08469">
    <property type="entry name" value="NPHI_C"/>
    <property type="match status" value="1"/>
</dbReference>
<dbReference type="PROSITE" id="PS51192">
    <property type="entry name" value="HELICASE_ATP_BIND_1"/>
    <property type="match status" value="1"/>
</dbReference>
<dbReference type="RefSeq" id="YP_003969763.1">
    <property type="nucleotide sequence ID" value="NC_014637.1"/>
</dbReference>
<dbReference type="InterPro" id="IPR014001">
    <property type="entry name" value="Helicase_ATP-bd"/>
</dbReference>
<evidence type="ECO:0000313" key="7">
    <source>
        <dbReference type="EMBL" id="ADO67164.1"/>
    </source>
</evidence>
<sequence length="570" mass="66253">MKYPDIEDENFNNLITKKLQPYYIKKTKKTMKQLCQPKKFKLQNSQKLVADFMGPSTPYNNLLVFHQIGSGKTCTAITVAEQWKHTKKILILTPASLVDNMRDELRSSCGQNNYITLTELKELEKYKVSDKRYQAIIKKSNERIAKFYNIMSYHKFVKLALDNKINLKNTLLIIDEIQNMVSESGTFYRVLYQKIINAPSDLKILLLSATPMFDRPQEIGLTLNLLRPTVPFPIGTEFVDTYLKKYKTKNGFNYRPINMRDFKDKITGLISYYRGANPISYPDTNFMIKRITMNEFQYKSYLGSLSDNDGYIRGAFKSADILNLPTNFLIGPRVVSNIAFPNKCTGSDGIKCLRGECLELQNLKNYSIKFYHILKKLKQSEGPCFVYSNFKTYGGIDCFIRVLKKHGWKDFKKQGEGTRRFAIWSGDETMEYKSLVKSTFNQPNNHNGSKLHLILGSPSIKEGVTLKRLEQMHILEPYWNLSRMLQIIGRGVRYCSHADLPKRKRKVDIYLYLAKTPDNRESVDEYIWKLAKQKAKLINQFEKTMKEHAIDCEIFYNANYDSENPLKCFS</sequence>
<dbReference type="GO" id="GO:0004386">
    <property type="term" value="F:helicase activity"/>
    <property type="evidence" value="ECO:0007669"/>
    <property type="project" value="UniProtKB-KW"/>
</dbReference>
<evidence type="ECO:0000259" key="6">
    <source>
        <dbReference type="PROSITE" id="PS51192"/>
    </source>
</evidence>
<evidence type="ECO:0000313" key="8">
    <source>
        <dbReference type="Proteomes" id="UP000029781"/>
    </source>
</evidence>
<dbReference type="Gene3D" id="3.40.50.300">
    <property type="entry name" value="P-loop containing nucleotide triphosphate hydrolases"/>
    <property type="match status" value="2"/>
</dbReference>
<evidence type="ECO:0000256" key="5">
    <source>
        <dbReference type="ARBA" id="ARBA00023163"/>
    </source>
</evidence>
<proteinExistence type="predicted"/>
<dbReference type="GO" id="GO:0031297">
    <property type="term" value="P:replication fork processing"/>
    <property type="evidence" value="ECO:0007669"/>
    <property type="project" value="TreeGrafter"/>
</dbReference>
<organismHost>
    <name type="scientific">Cafeteria roenbergensis</name>
    <name type="common">Marine flagellate</name>
    <dbReference type="NCBI Taxonomy" id="33653"/>
</organismHost>
<dbReference type="SMART" id="SM00487">
    <property type="entry name" value="DEXDc"/>
    <property type="match status" value="1"/>
</dbReference>
<evidence type="ECO:0000256" key="2">
    <source>
        <dbReference type="ARBA" id="ARBA00022801"/>
    </source>
</evidence>
<dbReference type="OrthoDB" id="1247at10239"/>
<accession>E3T4Q1</accession>
<dbReference type="GO" id="GO:0006351">
    <property type="term" value="P:DNA-templated transcription"/>
    <property type="evidence" value="ECO:0007669"/>
    <property type="project" value="InterPro"/>
</dbReference>
<dbReference type="EMBL" id="GU244497">
    <property type="protein sequence ID" value="ADO67164.1"/>
    <property type="molecule type" value="Genomic_DNA"/>
</dbReference>
<keyword evidence="8" id="KW-1185">Reference proteome</keyword>
<protein>
    <submittedName>
        <fullName evidence="7">Putative superfamily II helicase/VV D11-like transcription factor</fullName>
    </submittedName>
</protein>
<dbReference type="InterPro" id="IPR006935">
    <property type="entry name" value="Helicase/UvrB_N"/>
</dbReference>
<dbReference type="InterPro" id="IPR027417">
    <property type="entry name" value="P-loop_NTPase"/>
</dbReference>
<keyword evidence="4" id="KW-0067">ATP-binding</keyword>
<evidence type="ECO:0000256" key="3">
    <source>
        <dbReference type="ARBA" id="ARBA00022806"/>
    </source>
</evidence>
<keyword evidence="1" id="KW-0547">Nucleotide-binding</keyword>
<organism evidence="7 8">
    <name type="scientific">Cafeteria roenbergensis virus (strain BV-PW1)</name>
    <name type="common">CroV</name>
    <dbReference type="NCBI Taxonomy" id="693272"/>
    <lineage>
        <taxon>Viruses</taxon>
        <taxon>Varidnaviria</taxon>
        <taxon>Bamfordvirae</taxon>
        <taxon>Nucleocytoviricota</taxon>
        <taxon>Megaviricetes</taxon>
        <taxon>Imitervirales</taxon>
        <taxon>Mimiviridae</taxon>
        <taxon>Aliimimivirinae</taxon>
        <taxon>Rheavirus</taxon>
        <taxon>Rheavirus sinusmexicani</taxon>
    </lineage>
</organism>
<dbReference type="GO" id="GO:0003677">
    <property type="term" value="F:DNA binding"/>
    <property type="evidence" value="ECO:0007669"/>
    <property type="project" value="InterPro"/>
</dbReference>
<gene>
    <name evidence="7" type="ORF">crov131</name>
</gene>
<dbReference type="KEGG" id="vg:9887533"/>
<dbReference type="PANTHER" id="PTHR45766:SF3">
    <property type="entry name" value="DNA ANNEALING HELICASE AND ENDONUCLEASE ZRANB3"/>
    <property type="match status" value="1"/>
</dbReference>
<dbReference type="SUPFAM" id="SSF52540">
    <property type="entry name" value="P-loop containing nucleoside triphosphate hydrolases"/>
    <property type="match status" value="2"/>
</dbReference>
<dbReference type="GeneID" id="9887533"/>
<dbReference type="Pfam" id="PF04851">
    <property type="entry name" value="ResIII"/>
    <property type="match status" value="1"/>
</dbReference>
<dbReference type="GO" id="GO:0005524">
    <property type="term" value="F:ATP binding"/>
    <property type="evidence" value="ECO:0007669"/>
    <property type="project" value="UniProtKB-KW"/>
</dbReference>
<dbReference type="GO" id="GO:0006281">
    <property type="term" value="P:DNA repair"/>
    <property type="evidence" value="ECO:0007669"/>
    <property type="project" value="TreeGrafter"/>
</dbReference>
<evidence type="ECO:0000256" key="1">
    <source>
        <dbReference type="ARBA" id="ARBA00022741"/>
    </source>
</evidence>
<keyword evidence="2" id="KW-0378">Hydrolase</keyword>